<protein>
    <submittedName>
        <fullName evidence="2">Uncharacterized protein</fullName>
    </submittedName>
</protein>
<feature type="transmembrane region" description="Helical" evidence="1">
    <location>
        <begin position="41"/>
        <end position="59"/>
    </location>
</feature>
<dbReference type="OrthoDB" id="444631at2759"/>
<feature type="transmembrane region" description="Helical" evidence="1">
    <location>
        <begin position="6"/>
        <end position="29"/>
    </location>
</feature>
<accession>A0A0D0B3J5</accession>
<proteinExistence type="predicted"/>
<organism evidence="2 3">
    <name type="scientific">Suillus luteus UH-Slu-Lm8-n1</name>
    <dbReference type="NCBI Taxonomy" id="930992"/>
    <lineage>
        <taxon>Eukaryota</taxon>
        <taxon>Fungi</taxon>
        <taxon>Dikarya</taxon>
        <taxon>Basidiomycota</taxon>
        <taxon>Agaricomycotina</taxon>
        <taxon>Agaricomycetes</taxon>
        <taxon>Agaricomycetidae</taxon>
        <taxon>Boletales</taxon>
        <taxon>Suillineae</taxon>
        <taxon>Suillaceae</taxon>
        <taxon>Suillus</taxon>
    </lineage>
</organism>
<evidence type="ECO:0000313" key="2">
    <source>
        <dbReference type="EMBL" id="KIK41042.1"/>
    </source>
</evidence>
<keyword evidence="1" id="KW-0812">Transmembrane</keyword>
<dbReference type="EMBL" id="KN835281">
    <property type="protein sequence ID" value="KIK41042.1"/>
    <property type="molecule type" value="Genomic_DNA"/>
</dbReference>
<dbReference type="InterPro" id="IPR052337">
    <property type="entry name" value="SAT4-like"/>
</dbReference>
<dbReference type="HOGENOM" id="CLU_052841_2_1_1"/>
<evidence type="ECO:0000313" key="3">
    <source>
        <dbReference type="Proteomes" id="UP000054485"/>
    </source>
</evidence>
<reference evidence="2 3" key="1">
    <citation type="submission" date="2014-04" db="EMBL/GenBank/DDBJ databases">
        <authorList>
            <consortium name="DOE Joint Genome Institute"/>
            <person name="Kuo A."/>
            <person name="Ruytinx J."/>
            <person name="Rineau F."/>
            <person name="Colpaert J."/>
            <person name="Kohler A."/>
            <person name="Nagy L.G."/>
            <person name="Floudas D."/>
            <person name="Copeland A."/>
            <person name="Barry K.W."/>
            <person name="Cichocki N."/>
            <person name="Veneault-Fourrey C."/>
            <person name="LaButti K."/>
            <person name="Lindquist E.A."/>
            <person name="Lipzen A."/>
            <person name="Lundell T."/>
            <person name="Morin E."/>
            <person name="Murat C."/>
            <person name="Sun H."/>
            <person name="Tunlid A."/>
            <person name="Henrissat B."/>
            <person name="Grigoriev I.V."/>
            <person name="Hibbett D.S."/>
            <person name="Martin F."/>
            <person name="Nordberg H.P."/>
            <person name="Cantor M.N."/>
            <person name="Hua S.X."/>
        </authorList>
    </citation>
    <scope>NUCLEOTIDE SEQUENCE [LARGE SCALE GENOMIC DNA]</scope>
    <source>
        <strain evidence="2 3">UH-Slu-Lm8-n1</strain>
    </source>
</reference>
<dbReference type="Proteomes" id="UP000054485">
    <property type="component" value="Unassembled WGS sequence"/>
</dbReference>
<name>A0A0D0B3J5_9AGAM</name>
<gene>
    <name evidence="2" type="ORF">CY34DRAFT_86119</name>
</gene>
<dbReference type="STRING" id="930992.A0A0D0B3J5"/>
<dbReference type="PANTHER" id="PTHR33048:SF108">
    <property type="entry name" value="INTEGRAL MEMBRANE PROTEIN"/>
    <property type="match status" value="1"/>
</dbReference>
<dbReference type="AlphaFoldDB" id="A0A0D0B3J5"/>
<sequence length="296" mass="33519">MFLFIIPWKVAGSVSHAIAICCTVFRLFYRGWTRHLWWEDAWAAFALIADVTCVVWIWMHNNSRYCEYLTLRPNIYLTSMSVPPSTFAVAFTSVVWCAWSARMSLIFSIIRIANPSGNKNHKRIAYLIAASFMVMWAALVVYKISVCIYYSCRMTKAVALSQLVTDVAADASLIVAPIQFWKDVGLSRSNKILILSAFGSSVLITVITIPHSIMLFHSITETVVIVSHVKAGLSLVICNLLVIVTLVYRVYWKEMLDLDQSFTSPVIFSSVIVTQFSFNTNSRMSPSIQEERTRVK</sequence>
<keyword evidence="3" id="KW-1185">Reference proteome</keyword>
<feature type="transmembrane region" description="Helical" evidence="1">
    <location>
        <begin position="231"/>
        <end position="251"/>
    </location>
</feature>
<feature type="transmembrane region" description="Helical" evidence="1">
    <location>
        <begin position="124"/>
        <end position="151"/>
    </location>
</feature>
<feature type="transmembrane region" description="Helical" evidence="1">
    <location>
        <begin position="192"/>
        <end position="219"/>
    </location>
</feature>
<dbReference type="PANTHER" id="PTHR33048">
    <property type="entry name" value="PTH11-LIKE INTEGRAL MEMBRANE PROTEIN (AFU_ORTHOLOGUE AFUA_5G11245)"/>
    <property type="match status" value="1"/>
</dbReference>
<keyword evidence="1" id="KW-0472">Membrane</keyword>
<evidence type="ECO:0000256" key="1">
    <source>
        <dbReference type="SAM" id="Phobius"/>
    </source>
</evidence>
<dbReference type="InParanoid" id="A0A0D0B3J5"/>
<keyword evidence="1" id="KW-1133">Transmembrane helix</keyword>
<reference evidence="3" key="2">
    <citation type="submission" date="2015-01" db="EMBL/GenBank/DDBJ databases">
        <title>Evolutionary Origins and Diversification of the Mycorrhizal Mutualists.</title>
        <authorList>
            <consortium name="DOE Joint Genome Institute"/>
            <consortium name="Mycorrhizal Genomics Consortium"/>
            <person name="Kohler A."/>
            <person name="Kuo A."/>
            <person name="Nagy L.G."/>
            <person name="Floudas D."/>
            <person name="Copeland A."/>
            <person name="Barry K.W."/>
            <person name="Cichocki N."/>
            <person name="Veneault-Fourrey C."/>
            <person name="LaButti K."/>
            <person name="Lindquist E.A."/>
            <person name="Lipzen A."/>
            <person name="Lundell T."/>
            <person name="Morin E."/>
            <person name="Murat C."/>
            <person name="Riley R."/>
            <person name="Ohm R."/>
            <person name="Sun H."/>
            <person name="Tunlid A."/>
            <person name="Henrissat B."/>
            <person name="Grigoriev I.V."/>
            <person name="Hibbett D.S."/>
            <person name="Martin F."/>
        </authorList>
    </citation>
    <scope>NUCLEOTIDE SEQUENCE [LARGE SCALE GENOMIC DNA]</scope>
    <source>
        <strain evidence="3">UH-Slu-Lm8-n1</strain>
    </source>
</reference>